<protein>
    <recommendedName>
        <fullName evidence="4">T9SS type A sorting domain-containing protein</fullName>
    </recommendedName>
</protein>
<evidence type="ECO:0008006" key="4">
    <source>
        <dbReference type="Google" id="ProtNLM"/>
    </source>
</evidence>
<dbReference type="SUPFAM" id="SSF101898">
    <property type="entry name" value="NHL repeat"/>
    <property type="match status" value="1"/>
</dbReference>
<dbReference type="EMBL" id="AP028055">
    <property type="protein sequence ID" value="BEH00098.1"/>
    <property type="molecule type" value="Genomic_DNA"/>
</dbReference>
<proteinExistence type="predicted"/>
<gene>
    <name evidence="2" type="ORF">BSYN_23620</name>
</gene>
<dbReference type="Proteomes" id="UP001496674">
    <property type="component" value="Chromosome"/>
</dbReference>
<feature type="signal peptide" evidence="1">
    <location>
        <begin position="1"/>
        <end position="20"/>
    </location>
</feature>
<feature type="chain" id="PRO_5045831039" description="T9SS type A sorting domain-containing protein" evidence="1">
    <location>
        <begin position="21"/>
        <end position="460"/>
    </location>
</feature>
<evidence type="ECO:0000256" key="1">
    <source>
        <dbReference type="SAM" id="SignalP"/>
    </source>
</evidence>
<organism evidence="2 3">
    <name type="scientific">Bacteroides sedimenti</name>
    <dbReference type="NCBI Taxonomy" id="2136147"/>
    <lineage>
        <taxon>Bacteria</taxon>
        <taxon>Pseudomonadati</taxon>
        <taxon>Bacteroidota</taxon>
        <taxon>Bacteroidia</taxon>
        <taxon>Bacteroidales</taxon>
        <taxon>Bacteroidaceae</taxon>
        <taxon>Bacteroides</taxon>
    </lineage>
</organism>
<reference evidence="2 3" key="1">
    <citation type="submission" date="2023-04" db="EMBL/GenBank/DDBJ databases">
        <title>Draft genome sequence of acteroides sedimenti strain YN3PY1.</title>
        <authorList>
            <person name="Yoshida N."/>
        </authorList>
    </citation>
    <scope>NUCLEOTIDE SEQUENCE [LARGE SCALE GENOMIC DNA]</scope>
    <source>
        <strain evidence="2 3">YN3PY1</strain>
    </source>
</reference>
<keyword evidence="3" id="KW-1185">Reference proteome</keyword>
<accession>A0ABN6Z8M8</accession>
<dbReference type="InterPro" id="IPR026444">
    <property type="entry name" value="Secre_tail"/>
</dbReference>
<sequence>MKKVLLGVAALFIGAASMNAQTGVKDTAVYNPTNGYELRNLWIQSELSNNKQIITDIGEARGMAVRNGELLFCQRGGTSTSGNILIYDGATGAFKRNVALASNVFALNDTAKVTKVFGVCNDIQVDDAGHVLVANLQTNAAKESFQVWNINLADGTGTKVLDCLLTGLTDVFRIDAFGVYGDVTGDGYLMAAIAGDIAGAGDQVLRWDIKGGVLDGNNPEFITIQSYYPVAAKTNGTGPRVCPVDNDLFYLDGFNSAATLYDMNGVIVDGFANATDCAPLNIGNNGVDEFSINGKDFVTYIYSNNTVSPYQAWNLCELGAGMQFTGMQKYFQFPKAGLGKASNAVRTALPRIEVNPAKTVATLYVYAYKSGVAAYQFGLTKDLPTQSGISKNHADAALNVVATANGIELSEAANVEVFNFAGQKVAALNSASKVVLAPGMYIVKAITANGEVVTAKVNVK</sequence>
<dbReference type="RefSeq" id="WP_353331145.1">
    <property type="nucleotide sequence ID" value="NZ_AP028055.1"/>
</dbReference>
<dbReference type="NCBIfam" id="TIGR04183">
    <property type="entry name" value="Por_Secre_tail"/>
    <property type="match status" value="1"/>
</dbReference>
<keyword evidence="1" id="KW-0732">Signal</keyword>
<evidence type="ECO:0000313" key="3">
    <source>
        <dbReference type="Proteomes" id="UP001496674"/>
    </source>
</evidence>
<evidence type="ECO:0000313" key="2">
    <source>
        <dbReference type="EMBL" id="BEH00098.1"/>
    </source>
</evidence>
<name>A0ABN6Z8M8_9BACE</name>